<dbReference type="InterPro" id="IPR010610">
    <property type="entry name" value="EryCIII-like_C"/>
</dbReference>
<keyword evidence="1" id="KW-0328">Glycosyltransferase</keyword>
<sequence length="569" mass="63546">MKRYAIITNPATGQLNPLLAVTEELLNRGNQVILFSSDRVLSKVQRLQTKIGRLRQADERPNDEYLMKEPLSFYSLGNGDAVADYTAEAAKDPDRFHNICRSRPGDIWGWLKVFTELVPPASSDYRELVFELRDILERLSPDLTIVDNFSPFAVDAVRLTKRPFIETSPGASSAVAKDIDLWSAPMPMSGGRTAQGGLFTFLHNLMFIMLWLKFVLFNSWAKQRRRFREEVLGLEPVDIVCDSIMTPTPGMLKEQIATISFNVANMDFYHPKSYDKSVYFVGPCFPPASAPTASSQTSPKSSRAAALTLPSPSPRTPGDTSPPLSIASTPTVVDMALDRDLLSMQAISQIDPVKAWLDQAHRDNKRVVYINMGSIFFYTRRDYDNMVQALLRLHDLFPDMQVLWKIPKISADAQPIPSADEAKLPLYIRRETWLPSVEDVLSHPATAVCVHHGGGNSYNEALHFGIPQFCISQWVDTHDIGSYIQHTGVGLWAEKSPWFDPVDISSNLARILEDKDCTFRQTALAWKMRAMQAGGTTAAANIIETYTSSYAMATRNSVSSPKQPPIASH</sequence>
<keyword evidence="7" id="KW-1185">Reference proteome</keyword>
<name>A0AAF0FF17_9BASI</name>
<dbReference type="AlphaFoldDB" id="A0AAF0FF17"/>
<organism evidence="6 7">
    <name type="scientific">Malassezia psittaci</name>
    <dbReference type="NCBI Taxonomy" id="1821823"/>
    <lineage>
        <taxon>Eukaryota</taxon>
        <taxon>Fungi</taxon>
        <taxon>Dikarya</taxon>
        <taxon>Basidiomycota</taxon>
        <taxon>Ustilaginomycotina</taxon>
        <taxon>Malasseziomycetes</taxon>
        <taxon>Malasseziales</taxon>
        <taxon>Malasseziaceae</taxon>
        <taxon>Malassezia</taxon>
    </lineage>
</organism>
<evidence type="ECO:0000256" key="2">
    <source>
        <dbReference type="ARBA" id="ARBA00022679"/>
    </source>
</evidence>
<dbReference type="SUPFAM" id="SSF53756">
    <property type="entry name" value="UDP-Glycosyltransferase/glycogen phosphorylase"/>
    <property type="match status" value="1"/>
</dbReference>
<proteinExistence type="predicted"/>
<dbReference type="GO" id="GO:0008194">
    <property type="term" value="F:UDP-glycosyltransferase activity"/>
    <property type="evidence" value="ECO:0007669"/>
    <property type="project" value="InterPro"/>
</dbReference>
<feature type="compositionally biased region" description="Polar residues" evidence="3">
    <location>
        <begin position="318"/>
        <end position="327"/>
    </location>
</feature>
<dbReference type="EMBL" id="CP118382">
    <property type="protein sequence ID" value="WFD45319.1"/>
    <property type="molecule type" value="Genomic_DNA"/>
</dbReference>
<keyword evidence="4" id="KW-1133">Transmembrane helix</keyword>
<dbReference type="PANTHER" id="PTHR48043">
    <property type="entry name" value="EG:EG0003.4 PROTEIN-RELATED"/>
    <property type="match status" value="1"/>
</dbReference>
<evidence type="ECO:0000256" key="4">
    <source>
        <dbReference type="SAM" id="Phobius"/>
    </source>
</evidence>
<evidence type="ECO:0000313" key="7">
    <source>
        <dbReference type="Proteomes" id="UP001214628"/>
    </source>
</evidence>
<feature type="compositionally biased region" description="Low complexity" evidence="3">
    <location>
        <begin position="290"/>
        <end position="305"/>
    </location>
</feature>
<gene>
    <name evidence="6" type="ORF">MPSI1_004001</name>
</gene>
<dbReference type="InterPro" id="IPR050271">
    <property type="entry name" value="UDP-glycosyltransferase"/>
</dbReference>
<keyword evidence="4" id="KW-0812">Transmembrane</keyword>
<evidence type="ECO:0000256" key="3">
    <source>
        <dbReference type="SAM" id="MobiDB-lite"/>
    </source>
</evidence>
<protein>
    <recommendedName>
        <fullName evidence="5">Erythromycin biosynthesis protein CIII-like C-terminal domain-containing protein</fullName>
    </recommendedName>
</protein>
<dbReference type="Proteomes" id="UP001214628">
    <property type="component" value="Chromosome 8"/>
</dbReference>
<dbReference type="CDD" id="cd03784">
    <property type="entry name" value="GT1_Gtf-like"/>
    <property type="match status" value="1"/>
</dbReference>
<keyword evidence="4" id="KW-0472">Membrane</keyword>
<keyword evidence="2" id="KW-0808">Transferase</keyword>
<dbReference type="Pfam" id="PF06722">
    <property type="entry name" value="EryCIII-like_C"/>
    <property type="match status" value="1"/>
</dbReference>
<evidence type="ECO:0000256" key="1">
    <source>
        <dbReference type="ARBA" id="ARBA00022676"/>
    </source>
</evidence>
<reference evidence="6" key="1">
    <citation type="submission" date="2023-02" db="EMBL/GenBank/DDBJ databases">
        <title>Mating type loci evolution in Malassezia.</title>
        <authorList>
            <person name="Coelho M.A."/>
        </authorList>
    </citation>
    <scope>NUCLEOTIDE SEQUENCE</scope>
    <source>
        <strain evidence="6">CBS 14136</strain>
    </source>
</reference>
<evidence type="ECO:0000313" key="6">
    <source>
        <dbReference type="EMBL" id="WFD45319.1"/>
    </source>
</evidence>
<dbReference type="InterPro" id="IPR002213">
    <property type="entry name" value="UDP_glucos_trans"/>
</dbReference>
<dbReference type="Gene3D" id="3.40.50.2000">
    <property type="entry name" value="Glycogen Phosphorylase B"/>
    <property type="match status" value="2"/>
</dbReference>
<feature type="domain" description="Erythromycin biosynthesis protein CIII-like C-terminal" evidence="5">
    <location>
        <begin position="420"/>
        <end position="524"/>
    </location>
</feature>
<accession>A0AAF0FF17</accession>
<dbReference type="PANTHER" id="PTHR48043:SF151">
    <property type="entry name" value="GLYCOSYLTRANSFERASE FAMILY 1 PROTEIN"/>
    <property type="match status" value="1"/>
</dbReference>
<feature type="transmembrane region" description="Helical" evidence="4">
    <location>
        <begin position="196"/>
        <end position="216"/>
    </location>
</feature>
<feature type="region of interest" description="Disordered" evidence="3">
    <location>
        <begin position="290"/>
        <end position="327"/>
    </location>
</feature>
<evidence type="ECO:0000259" key="5">
    <source>
        <dbReference type="Pfam" id="PF06722"/>
    </source>
</evidence>
<dbReference type="GO" id="GO:0016758">
    <property type="term" value="F:hexosyltransferase activity"/>
    <property type="evidence" value="ECO:0007669"/>
    <property type="project" value="UniProtKB-ARBA"/>
</dbReference>